<keyword evidence="6" id="KW-1185">Reference proteome</keyword>
<dbReference type="SMART" id="SM00342">
    <property type="entry name" value="HTH_ARAC"/>
    <property type="match status" value="1"/>
</dbReference>
<dbReference type="GO" id="GO:0003700">
    <property type="term" value="F:DNA-binding transcription factor activity"/>
    <property type="evidence" value="ECO:0007669"/>
    <property type="project" value="InterPro"/>
</dbReference>
<evidence type="ECO:0000256" key="1">
    <source>
        <dbReference type="ARBA" id="ARBA00023015"/>
    </source>
</evidence>
<feature type="domain" description="HTH araC/xylS-type" evidence="4">
    <location>
        <begin position="194"/>
        <end position="292"/>
    </location>
</feature>
<dbReference type="GO" id="GO:0043565">
    <property type="term" value="F:sequence-specific DNA binding"/>
    <property type="evidence" value="ECO:0007669"/>
    <property type="project" value="InterPro"/>
</dbReference>
<evidence type="ECO:0000256" key="2">
    <source>
        <dbReference type="ARBA" id="ARBA00023125"/>
    </source>
</evidence>
<dbReference type="Gene3D" id="1.10.10.60">
    <property type="entry name" value="Homeodomain-like"/>
    <property type="match status" value="2"/>
</dbReference>
<dbReference type="EMBL" id="JACHGN010000030">
    <property type="protein sequence ID" value="MBB5139562.1"/>
    <property type="molecule type" value="Genomic_DNA"/>
</dbReference>
<accession>A0A840PKE0</accession>
<dbReference type="InterPro" id="IPR009057">
    <property type="entry name" value="Homeodomain-like_sf"/>
</dbReference>
<gene>
    <name evidence="5" type="ORF">HNP84_009325</name>
</gene>
<dbReference type="InterPro" id="IPR037923">
    <property type="entry name" value="HTH-like"/>
</dbReference>
<sequence>MREPPVGATSGLFYFTDGTLAYAGHWVHENTHPVHTHSFVEITLAVGGEGVHHSVAGRQRLRRGDVILLRPGVWHGYEECRGLDMFNCCFSSQLLHRELAWTREDPLLGYLLWTGPYSLERRGVLTAHLDPFAFEECLVHLDALDELGRQPAARHRGDVIGRLSLFLSHLARAAAQTRGKAFDDAGGPIHPAVVQGMRLLETRLDHRWTLSELAEELHLAPGYLVRLFKSSVGLPPMAYLAQQRAETAAALLLGTGQSVSEIGQSVGWSDQNYFARRFKAHFGMSATAYRARFSSNAFRLAEHQ</sequence>
<dbReference type="SUPFAM" id="SSF46689">
    <property type="entry name" value="Homeodomain-like"/>
    <property type="match status" value="2"/>
</dbReference>
<keyword evidence="2" id="KW-0238">DNA-binding</keyword>
<keyword evidence="3" id="KW-0804">Transcription</keyword>
<dbReference type="Proteomes" id="UP000578449">
    <property type="component" value="Unassembled WGS sequence"/>
</dbReference>
<organism evidence="5 6">
    <name type="scientific">Thermocatellispora tengchongensis</name>
    <dbReference type="NCBI Taxonomy" id="1073253"/>
    <lineage>
        <taxon>Bacteria</taxon>
        <taxon>Bacillati</taxon>
        <taxon>Actinomycetota</taxon>
        <taxon>Actinomycetes</taxon>
        <taxon>Streptosporangiales</taxon>
        <taxon>Streptosporangiaceae</taxon>
        <taxon>Thermocatellispora</taxon>
    </lineage>
</organism>
<dbReference type="PROSITE" id="PS01124">
    <property type="entry name" value="HTH_ARAC_FAMILY_2"/>
    <property type="match status" value="1"/>
</dbReference>
<dbReference type="Gene3D" id="2.60.120.10">
    <property type="entry name" value="Jelly Rolls"/>
    <property type="match status" value="1"/>
</dbReference>
<name>A0A840PKE0_9ACTN</name>
<dbReference type="Pfam" id="PF02311">
    <property type="entry name" value="AraC_binding"/>
    <property type="match status" value="1"/>
</dbReference>
<evidence type="ECO:0000313" key="5">
    <source>
        <dbReference type="EMBL" id="MBB5139562.1"/>
    </source>
</evidence>
<dbReference type="SUPFAM" id="SSF51215">
    <property type="entry name" value="Regulatory protein AraC"/>
    <property type="match status" value="1"/>
</dbReference>
<comment type="caution">
    <text evidence="5">The sequence shown here is derived from an EMBL/GenBank/DDBJ whole genome shotgun (WGS) entry which is preliminary data.</text>
</comment>
<evidence type="ECO:0000259" key="4">
    <source>
        <dbReference type="PROSITE" id="PS01124"/>
    </source>
</evidence>
<dbReference type="PRINTS" id="PR00032">
    <property type="entry name" value="HTHARAC"/>
</dbReference>
<dbReference type="InterPro" id="IPR018060">
    <property type="entry name" value="HTH_AraC"/>
</dbReference>
<dbReference type="PANTHER" id="PTHR46796">
    <property type="entry name" value="HTH-TYPE TRANSCRIPTIONAL ACTIVATOR RHAS-RELATED"/>
    <property type="match status" value="1"/>
</dbReference>
<proteinExistence type="predicted"/>
<evidence type="ECO:0000313" key="6">
    <source>
        <dbReference type="Proteomes" id="UP000578449"/>
    </source>
</evidence>
<dbReference type="InterPro" id="IPR003313">
    <property type="entry name" value="AraC-bd"/>
</dbReference>
<dbReference type="InterPro" id="IPR014710">
    <property type="entry name" value="RmlC-like_jellyroll"/>
</dbReference>
<keyword evidence="1" id="KW-0805">Transcription regulation</keyword>
<dbReference type="InterPro" id="IPR050204">
    <property type="entry name" value="AraC_XylS_family_regulators"/>
</dbReference>
<dbReference type="AlphaFoldDB" id="A0A840PKE0"/>
<evidence type="ECO:0000256" key="3">
    <source>
        <dbReference type="ARBA" id="ARBA00023163"/>
    </source>
</evidence>
<reference evidence="5 6" key="1">
    <citation type="submission" date="2020-08" db="EMBL/GenBank/DDBJ databases">
        <title>Genomic Encyclopedia of Type Strains, Phase IV (KMG-IV): sequencing the most valuable type-strain genomes for metagenomic binning, comparative biology and taxonomic classification.</title>
        <authorList>
            <person name="Goeker M."/>
        </authorList>
    </citation>
    <scope>NUCLEOTIDE SEQUENCE [LARGE SCALE GENOMIC DNA]</scope>
    <source>
        <strain evidence="5 6">DSM 45615</strain>
    </source>
</reference>
<dbReference type="InterPro" id="IPR020449">
    <property type="entry name" value="Tscrpt_reg_AraC-type_HTH"/>
</dbReference>
<dbReference type="RefSeq" id="WP_185056382.1">
    <property type="nucleotide sequence ID" value="NZ_BAABIX010000032.1"/>
</dbReference>
<protein>
    <submittedName>
        <fullName evidence="5">AraC family L-rhamnose operon transcriptional activator RhaR</fullName>
    </submittedName>
</protein>
<dbReference type="Pfam" id="PF12833">
    <property type="entry name" value="HTH_18"/>
    <property type="match status" value="1"/>
</dbReference>